<accession>A0ABZ1C6I4</accession>
<sequence length="148" mass="15866">MEPTAAQCQAAAEACACFNIRRTARLVTHVYDEALAPLKVSSGQFVILLAARILDAGTMQELAEAVSLDRSALSRSLRPLVARGLLSINVGQDRRRREVSITADGMQLLADGAPHWQQAQDRMQAALGGNGFEGLLRMSKDSFAALSA</sequence>
<gene>
    <name evidence="2" type="ORF">K1X11_019490</name>
</gene>
<evidence type="ECO:0000313" key="3">
    <source>
        <dbReference type="Proteomes" id="UP000738431"/>
    </source>
</evidence>
<dbReference type="InterPro" id="IPR000835">
    <property type="entry name" value="HTH_MarR-typ"/>
</dbReference>
<feature type="domain" description="HTH marR-type" evidence="1">
    <location>
        <begin position="33"/>
        <end position="135"/>
    </location>
</feature>
<dbReference type="PANTHER" id="PTHR33164:SF105">
    <property type="entry name" value="TRANSCRIPTIONAL REPRESSOR PROTEIN-RELATED"/>
    <property type="match status" value="1"/>
</dbReference>
<proteinExistence type="predicted"/>
<reference evidence="2 3" key="1">
    <citation type="submission" date="2023-12" db="EMBL/GenBank/DDBJ databases">
        <title>Description of an unclassified Opitutus bacterium of Verrucomicrobiota.</title>
        <authorList>
            <person name="Zhang D.-F."/>
        </authorList>
    </citation>
    <scope>NUCLEOTIDE SEQUENCE [LARGE SCALE GENOMIC DNA]</scope>
    <source>
        <strain evidence="2 3">WL0086</strain>
    </source>
</reference>
<dbReference type="PANTHER" id="PTHR33164">
    <property type="entry name" value="TRANSCRIPTIONAL REGULATOR, MARR FAMILY"/>
    <property type="match status" value="1"/>
</dbReference>
<protein>
    <submittedName>
        <fullName evidence="2">MarR family winged helix-turn-helix transcriptional regulator</fullName>
    </submittedName>
</protein>
<name>A0ABZ1C6I4_9BACT</name>
<dbReference type="PRINTS" id="PR00598">
    <property type="entry name" value="HTHMARR"/>
</dbReference>
<dbReference type="Gene3D" id="1.10.10.10">
    <property type="entry name" value="Winged helix-like DNA-binding domain superfamily/Winged helix DNA-binding domain"/>
    <property type="match status" value="1"/>
</dbReference>
<dbReference type="InterPro" id="IPR036388">
    <property type="entry name" value="WH-like_DNA-bd_sf"/>
</dbReference>
<dbReference type="RefSeq" id="WP_221029582.1">
    <property type="nucleotide sequence ID" value="NZ_CP139781.1"/>
</dbReference>
<organism evidence="2 3">
    <name type="scientific">Actomonas aquatica</name>
    <dbReference type="NCBI Taxonomy" id="2866162"/>
    <lineage>
        <taxon>Bacteria</taxon>
        <taxon>Pseudomonadati</taxon>
        <taxon>Verrucomicrobiota</taxon>
        <taxon>Opitutia</taxon>
        <taxon>Opitutales</taxon>
        <taxon>Opitutaceae</taxon>
        <taxon>Actomonas</taxon>
    </lineage>
</organism>
<dbReference type="Proteomes" id="UP000738431">
    <property type="component" value="Chromosome"/>
</dbReference>
<dbReference type="InterPro" id="IPR039422">
    <property type="entry name" value="MarR/SlyA-like"/>
</dbReference>
<evidence type="ECO:0000259" key="1">
    <source>
        <dbReference type="SMART" id="SM00347"/>
    </source>
</evidence>
<evidence type="ECO:0000313" key="2">
    <source>
        <dbReference type="EMBL" id="WRQ87003.1"/>
    </source>
</evidence>
<dbReference type="SMART" id="SM00347">
    <property type="entry name" value="HTH_MARR"/>
    <property type="match status" value="1"/>
</dbReference>
<keyword evidence="3" id="KW-1185">Reference proteome</keyword>
<dbReference type="EMBL" id="CP139781">
    <property type="protein sequence ID" value="WRQ87003.1"/>
    <property type="molecule type" value="Genomic_DNA"/>
</dbReference>
<dbReference type="SUPFAM" id="SSF46785">
    <property type="entry name" value="Winged helix' DNA-binding domain"/>
    <property type="match status" value="1"/>
</dbReference>
<dbReference type="InterPro" id="IPR036390">
    <property type="entry name" value="WH_DNA-bd_sf"/>
</dbReference>